<dbReference type="InterPro" id="IPR014030">
    <property type="entry name" value="Ketoacyl_synth_N"/>
</dbReference>
<dbReference type="SUPFAM" id="SSF53474">
    <property type="entry name" value="alpha/beta-Hydrolases"/>
    <property type="match status" value="1"/>
</dbReference>
<dbReference type="InterPro" id="IPR016039">
    <property type="entry name" value="Thiolase-like"/>
</dbReference>
<keyword evidence="4" id="KW-0511">Multifunctional enzyme</keyword>
<dbReference type="Gene3D" id="3.30.70.250">
    <property type="entry name" value="Malonyl-CoA ACP transacylase, ACP-binding"/>
    <property type="match status" value="1"/>
</dbReference>
<dbReference type="PROSITE" id="PS00606">
    <property type="entry name" value="KS3_1"/>
    <property type="match status" value="1"/>
</dbReference>
<dbReference type="InterPro" id="IPR018201">
    <property type="entry name" value="Ketoacyl_synth_AS"/>
</dbReference>
<evidence type="ECO:0000313" key="7">
    <source>
        <dbReference type="EMBL" id="APT91505.1"/>
    </source>
</evidence>
<dbReference type="GO" id="GO:0005886">
    <property type="term" value="C:plasma membrane"/>
    <property type="evidence" value="ECO:0007669"/>
    <property type="project" value="TreeGrafter"/>
</dbReference>
<dbReference type="GO" id="GO:0005737">
    <property type="term" value="C:cytoplasm"/>
    <property type="evidence" value="ECO:0007669"/>
    <property type="project" value="TreeGrafter"/>
</dbReference>
<feature type="domain" description="Carrier" evidence="5">
    <location>
        <begin position="1145"/>
        <end position="1219"/>
    </location>
</feature>
<reference evidence="7 8" key="1">
    <citation type="submission" date="2014-08" db="EMBL/GenBank/DDBJ databases">
        <title>Complete genome sequence of Corynebacterium sphenisci CECT 5990(T) (=DSM 44792(T)), isolated from healthy wild penguins.</title>
        <authorList>
            <person name="Ruckert C."/>
            <person name="Albersmeier A."/>
            <person name="Winkler A."/>
            <person name="Kalinowski J."/>
        </authorList>
    </citation>
    <scope>NUCLEOTIDE SEQUENCE [LARGE SCALE GENOMIC DNA]</scope>
    <source>
        <strain evidence="7 8">DSM 44792</strain>
    </source>
</reference>
<name>A0A1L7D039_9CORY</name>
<evidence type="ECO:0000256" key="2">
    <source>
        <dbReference type="ARBA" id="ARBA00022553"/>
    </source>
</evidence>
<accession>A0A1L7D039</accession>
<dbReference type="EMBL" id="CP009248">
    <property type="protein sequence ID" value="APT91505.1"/>
    <property type="molecule type" value="Genomic_DNA"/>
</dbReference>
<evidence type="ECO:0000256" key="4">
    <source>
        <dbReference type="ARBA" id="ARBA00023268"/>
    </source>
</evidence>
<dbReference type="InterPro" id="IPR014031">
    <property type="entry name" value="Ketoacyl_synth_C"/>
</dbReference>
<dbReference type="PROSITE" id="PS50075">
    <property type="entry name" value="CARRIER"/>
    <property type="match status" value="2"/>
</dbReference>
<dbReference type="SMART" id="SM00825">
    <property type="entry name" value="PKS_KS"/>
    <property type="match status" value="1"/>
</dbReference>
<feature type="domain" description="Carrier" evidence="5">
    <location>
        <begin position="12"/>
        <end position="86"/>
    </location>
</feature>
<keyword evidence="3" id="KW-0808">Transferase</keyword>
<dbReference type="SUPFAM" id="SSF47336">
    <property type="entry name" value="ACP-like"/>
    <property type="match status" value="2"/>
</dbReference>
<dbReference type="InterPro" id="IPR029058">
    <property type="entry name" value="AB_hydrolase_fold"/>
</dbReference>
<dbReference type="InterPro" id="IPR014043">
    <property type="entry name" value="Acyl_transferase_dom"/>
</dbReference>
<dbReference type="Pfam" id="PF00109">
    <property type="entry name" value="ketoacyl-synt"/>
    <property type="match status" value="1"/>
</dbReference>
<keyword evidence="8" id="KW-1185">Reference proteome</keyword>
<dbReference type="Gene3D" id="1.10.1200.10">
    <property type="entry name" value="ACP-like"/>
    <property type="match status" value="2"/>
</dbReference>
<dbReference type="STRING" id="1437874.CSPHI_11645"/>
<dbReference type="Pfam" id="PF02801">
    <property type="entry name" value="Ketoacyl-synt_C"/>
    <property type="match status" value="1"/>
</dbReference>
<dbReference type="InterPro" id="IPR009081">
    <property type="entry name" value="PP-bd_ACP"/>
</dbReference>
<dbReference type="Gene3D" id="3.40.50.1820">
    <property type="entry name" value="alpha/beta hydrolase"/>
    <property type="match status" value="1"/>
</dbReference>
<dbReference type="Gene3D" id="3.40.366.10">
    <property type="entry name" value="Malonyl-Coenzyme A Acyl Carrier Protein, domain 2"/>
    <property type="match status" value="1"/>
</dbReference>
<dbReference type="SMART" id="SM00827">
    <property type="entry name" value="PKS_AT"/>
    <property type="match status" value="1"/>
</dbReference>
<evidence type="ECO:0000259" key="6">
    <source>
        <dbReference type="PROSITE" id="PS52004"/>
    </source>
</evidence>
<dbReference type="OrthoDB" id="9778690at2"/>
<dbReference type="InterPro" id="IPR020806">
    <property type="entry name" value="PKS_PP-bd"/>
</dbReference>
<dbReference type="NCBIfam" id="NF040607">
    <property type="entry name" value="mycolic_Pks13"/>
    <property type="match status" value="1"/>
</dbReference>
<organism evidence="7 8">
    <name type="scientific">Corynebacterium sphenisci DSM 44792</name>
    <dbReference type="NCBI Taxonomy" id="1437874"/>
    <lineage>
        <taxon>Bacteria</taxon>
        <taxon>Bacillati</taxon>
        <taxon>Actinomycetota</taxon>
        <taxon>Actinomycetes</taxon>
        <taxon>Mycobacteriales</taxon>
        <taxon>Corynebacteriaceae</taxon>
        <taxon>Corynebacterium</taxon>
    </lineage>
</organism>
<dbReference type="SMART" id="SM00823">
    <property type="entry name" value="PKS_PP"/>
    <property type="match status" value="2"/>
</dbReference>
<keyword evidence="2" id="KW-0597">Phosphoprotein</keyword>
<dbReference type="InterPro" id="IPR016035">
    <property type="entry name" value="Acyl_Trfase/lysoPLipase"/>
</dbReference>
<dbReference type="KEGG" id="csph:CSPHI_11645"/>
<dbReference type="InterPro" id="IPR053778">
    <property type="entry name" value="Pks13"/>
</dbReference>
<dbReference type="Pfam" id="PF00975">
    <property type="entry name" value="Thioesterase"/>
    <property type="match status" value="1"/>
</dbReference>
<dbReference type="FunFam" id="3.40.47.10:FF:000019">
    <property type="entry name" value="Polyketide synthase type I"/>
    <property type="match status" value="1"/>
</dbReference>
<feature type="domain" description="Ketosynthase family 3 (KS3)" evidence="6">
    <location>
        <begin position="117"/>
        <end position="540"/>
    </location>
</feature>
<dbReference type="InterPro" id="IPR036736">
    <property type="entry name" value="ACP-like_sf"/>
</dbReference>
<evidence type="ECO:0000256" key="3">
    <source>
        <dbReference type="ARBA" id="ARBA00022679"/>
    </source>
</evidence>
<dbReference type="PANTHER" id="PTHR43775">
    <property type="entry name" value="FATTY ACID SYNTHASE"/>
    <property type="match status" value="1"/>
</dbReference>
<dbReference type="InterPro" id="IPR050091">
    <property type="entry name" value="PKS_NRPS_Biosynth_Enz"/>
</dbReference>
<protein>
    <submittedName>
        <fullName evidence="7">Polyketide synthase</fullName>
    </submittedName>
</protein>
<dbReference type="InterPro" id="IPR016036">
    <property type="entry name" value="Malonyl_transacylase_ACP-bd"/>
</dbReference>
<dbReference type="InterPro" id="IPR032821">
    <property type="entry name" value="PKS_assoc"/>
</dbReference>
<dbReference type="InterPro" id="IPR001031">
    <property type="entry name" value="Thioesterase"/>
</dbReference>
<dbReference type="InterPro" id="IPR020841">
    <property type="entry name" value="PKS_Beta-ketoAc_synthase_dom"/>
</dbReference>
<dbReference type="GO" id="GO:0004312">
    <property type="term" value="F:fatty acid synthase activity"/>
    <property type="evidence" value="ECO:0007669"/>
    <property type="project" value="TreeGrafter"/>
</dbReference>
<evidence type="ECO:0000256" key="1">
    <source>
        <dbReference type="ARBA" id="ARBA00022450"/>
    </source>
</evidence>
<dbReference type="RefSeq" id="WP_075693384.1">
    <property type="nucleotide sequence ID" value="NZ_CP009248.1"/>
</dbReference>
<dbReference type="CDD" id="cd00833">
    <property type="entry name" value="PKS"/>
    <property type="match status" value="1"/>
</dbReference>
<dbReference type="GO" id="GO:0071770">
    <property type="term" value="P:DIM/DIP cell wall layer assembly"/>
    <property type="evidence" value="ECO:0007669"/>
    <property type="project" value="TreeGrafter"/>
</dbReference>
<sequence length="1599" mass="166962">MGDATGHAITVAWMRDWLRDWVVAATGLTRAEVTPERPMEDFGLSSRDVVLLSGELEDLLGIRLDATVAYEYPTIDALAVRLVEGDHDNPDEAAYDAYLSGVDAARSRRMRDTELTDMDVAVVGLSARFPGAPDAASMWELLIAGRSATGEPPADRWAEYSADAGVTAALRELDLRGGYLEDIASFDAEFFGLSPLEAQNMDPQQRILLELAWEALEDARIPASGLRGERVGVYVGSTNNDYAMLVAADPKAFHPYALTGGASSIIANRVSYAFDFRGPSVQVDTACSSSLVAIHQAVRGLRDGDADLALAGGVNILAAPHASLAFGRLGVFSATGDIHAFSEDATGMIRADGAGLVVLKRLEDARADGDEVLAVIRGSAVNSDGRSNGLTAPNPDAQVDVLHRAYADAGIDPREVDYVEAHGTGTILGDPIEAGALGTVLGRGRPADRPTLLGSAKTNFGHTEAAAGIAGVIKVILAMRHDVLPPSLHYAGPNPYIDFDAGRLEVVEDPREWPEYSGRKVAGVSGFGFGGTNAHVVLTDAPPAPPAEPAGPAPVEPGAAGLPALLPITGLLPSRRRAAAADVADWLADHPGAGVAEVARTLATRSRGRSAAVIAAADREQALAGLRRVAEGAAGPGVVAADAPQAQGPVWVFSGFGSQHRRMGRDLAELSPVFRATLEALEPVVAHEVGWSLTGLIADEERDFDLESAQIAITAIQIGQVDLMRALGARPAAVVGMSMGEIAAAYAAGGLSAAEAMRVACARSRLMGEGEARAAADPDTAGAMAMVGLSVDQLDELLAAHPEFAGVEPAVYAAPTMTTVGGPRPAVTALCEHLVAREVTARPLNVRGAGHTAALDPILGELHYECSDLAPRPIAVPLFSSVDRGVTRQPGDIVHDADYFTRCTRNPVWFSDAVARAIAAGYATFVEFAPHPVALTPVLGTAAAAGAPDVALAHLAKRKEPAGASLAAAAATLFAHGHDIDLAALAGPGPRAELPGIRWRRQRYWTTARPASAARGGLPGSRTVLPDGRLAYATLAEAAPSVHVLLDAVLADAVPGARIGAVAETAPLPADGELTTLVTRHPGGAALSVHAVDGDATRPLAEAGAILGEAPAPAPAPAAPAMPAEPAIPAAVESDPVGWDPDSGVSVADHLRTIVGEAMGYAVDDLPLELPLIDLGLDSLMGMRIKNRVEHDFRIPPLKVQTLRDAAVRDVIELVERLVAEGGAEDGDRAGAADAAPAAAGAGLEVPPRDDAERLVFGTWAVVFGATAGGVLTELPELDAEARDRLAGRLAERVGAEVDPAALAGCATIADIADLLRADLDGEVDGVIRVLRERPAGSDRPAVFLFHAAGGTTAVYRPLVRRLPADVPVYGVERVEGGLAERVAGYLPEIERYAAGHRIVLGGWSFGGILAYEAAHQLAAKGISPEFIALLDVVQPAEPAPDTAEEMHARWDRYADFARRTYGLEFEVPHELLAERGEDAMLELLGGLLAGGEAGPGLAGGVLEHQRASFVDNRILAAVDFRDWADVHARTVLFRAERMHDGAVELEPRYARIAEDGGWSAIVDDLEIVHLRGDHLAVVDEPEIAKVGEKLREMLDDVG</sequence>
<gene>
    <name evidence="7" type="ORF">CSPHI_11645</name>
</gene>
<dbReference type="InterPro" id="IPR001227">
    <property type="entry name" value="Ac_transferase_dom_sf"/>
</dbReference>
<dbReference type="SUPFAM" id="SSF53901">
    <property type="entry name" value="Thiolase-like"/>
    <property type="match status" value="1"/>
</dbReference>
<dbReference type="SUPFAM" id="SSF55048">
    <property type="entry name" value="Probable ACP-binding domain of malonyl-CoA ACP transacylase"/>
    <property type="match status" value="1"/>
</dbReference>
<evidence type="ECO:0000259" key="5">
    <source>
        <dbReference type="PROSITE" id="PS50075"/>
    </source>
</evidence>
<keyword evidence="1" id="KW-0596">Phosphopantetheine</keyword>
<dbReference type="Pfam" id="PF16197">
    <property type="entry name" value="KAsynt_C_assoc"/>
    <property type="match status" value="1"/>
</dbReference>
<dbReference type="GO" id="GO:0004315">
    <property type="term" value="F:3-oxoacyl-[acyl-carrier-protein] synthase activity"/>
    <property type="evidence" value="ECO:0007669"/>
    <property type="project" value="InterPro"/>
</dbReference>
<evidence type="ECO:0000313" key="8">
    <source>
        <dbReference type="Proteomes" id="UP000185469"/>
    </source>
</evidence>
<dbReference type="Gene3D" id="3.40.47.10">
    <property type="match status" value="1"/>
</dbReference>
<dbReference type="GO" id="GO:0006633">
    <property type="term" value="P:fatty acid biosynthetic process"/>
    <property type="evidence" value="ECO:0007669"/>
    <property type="project" value="InterPro"/>
</dbReference>
<dbReference type="SUPFAM" id="SSF52151">
    <property type="entry name" value="FabD/lysophospholipase-like"/>
    <property type="match status" value="1"/>
</dbReference>
<dbReference type="PROSITE" id="PS52004">
    <property type="entry name" value="KS3_2"/>
    <property type="match status" value="1"/>
</dbReference>
<proteinExistence type="predicted"/>
<dbReference type="Pfam" id="PF00550">
    <property type="entry name" value="PP-binding"/>
    <property type="match status" value="2"/>
</dbReference>
<dbReference type="Proteomes" id="UP000185469">
    <property type="component" value="Chromosome"/>
</dbReference>
<dbReference type="Pfam" id="PF00698">
    <property type="entry name" value="Acyl_transf_1"/>
    <property type="match status" value="1"/>
</dbReference>
<dbReference type="GO" id="GO:0031177">
    <property type="term" value="F:phosphopantetheine binding"/>
    <property type="evidence" value="ECO:0007669"/>
    <property type="project" value="InterPro"/>
</dbReference>
<dbReference type="PANTHER" id="PTHR43775:SF37">
    <property type="entry name" value="SI:DKEY-61P9.11"/>
    <property type="match status" value="1"/>
</dbReference>